<evidence type="ECO:0000313" key="12">
    <source>
        <dbReference type="EMBL" id="KZV41863.1"/>
    </source>
</evidence>
<feature type="domain" description="Response regulatory" evidence="10">
    <location>
        <begin position="30"/>
        <end position="144"/>
    </location>
</feature>
<protein>
    <recommendedName>
        <fullName evidence="14">Response regulatory domain-containing protein</fullName>
    </recommendedName>
</protein>
<evidence type="ECO:0000256" key="5">
    <source>
        <dbReference type="ARBA" id="ARBA00023159"/>
    </source>
</evidence>
<dbReference type="Proteomes" id="UP000250235">
    <property type="component" value="Unassembled WGS sequence"/>
</dbReference>
<dbReference type="FunFam" id="1.10.10.60:FF:000007">
    <property type="entry name" value="Two-component response regulator"/>
    <property type="match status" value="1"/>
</dbReference>
<dbReference type="InterPro" id="IPR001005">
    <property type="entry name" value="SANT/Myb"/>
</dbReference>
<evidence type="ECO:0000259" key="11">
    <source>
        <dbReference type="PROSITE" id="PS51294"/>
    </source>
</evidence>
<dbReference type="PROSITE" id="PS51294">
    <property type="entry name" value="HTH_MYB"/>
    <property type="match status" value="1"/>
</dbReference>
<dbReference type="Gene3D" id="1.10.10.60">
    <property type="entry name" value="Homeodomain-like"/>
    <property type="match status" value="1"/>
</dbReference>
<evidence type="ECO:0000256" key="6">
    <source>
        <dbReference type="ARBA" id="ARBA00023163"/>
    </source>
</evidence>
<gene>
    <name evidence="12" type="ORF">F511_36595</name>
</gene>
<evidence type="ECO:0000256" key="4">
    <source>
        <dbReference type="ARBA" id="ARBA00023015"/>
    </source>
</evidence>
<comment type="caution">
    <text evidence="8">Lacks conserved residue(s) required for the propagation of feature annotation.</text>
</comment>
<evidence type="ECO:0000256" key="2">
    <source>
        <dbReference type="ARBA" id="ARBA00022553"/>
    </source>
</evidence>
<evidence type="ECO:0000313" key="13">
    <source>
        <dbReference type="Proteomes" id="UP000250235"/>
    </source>
</evidence>
<dbReference type="PANTHER" id="PTHR43874">
    <property type="entry name" value="TWO-COMPONENT RESPONSE REGULATOR"/>
    <property type="match status" value="1"/>
</dbReference>
<dbReference type="Gene3D" id="3.40.50.2300">
    <property type="match status" value="1"/>
</dbReference>
<evidence type="ECO:0000256" key="9">
    <source>
        <dbReference type="SAM" id="MobiDB-lite"/>
    </source>
</evidence>
<reference evidence="12 13" key="1">
    <citation type="journal article" date="2015" name="Proc. Natl. Acad. Sci. U.S.A.">
        <title>The resurrection genome of Boea hygrometrica: A blueprint for survival of dehydration.</title>
        <authorList>
            <person name="Xiao L."/>
            <person name="Yang G."/>
            <person name="Zhang L."/>
            <person name="Yang X."/>
            <person name="Zhao S."/>
            <person name="Ji Z."/>
            <person name="Zhou Q."/>
            <person name="Hu M."/>
            <person name="Wang Y."/>
            <person name="Chen M."/>
            <person name="Xu Y."/>
            <person name="Jin H."/>
            <person name="Xiao X."/>
            <person name="Hu G."/>
            <person name="Bao F."/>
            <person name="Hu Y."/>
            <person name="Wan P."/>
            <person name="Li L."/>
            <person name="Deng X."/>
            <person name="Kuang T."/>
            <person name="Xiang C."/>
            <person name="Zhu J.K."/>
            <person name="Oliver M.J."/>
            <person name="He Y."/>
        </authorList>
    </citation>
    <scope>NUCLEOTIDE SEQUENCE [LARGE SCALE GENOMIC DNA]</scope>
    <source>
        <strain evidence="13">cv. XS01</strain>
    </source>
</reference>
<feature type="compositionally biased region" description="Basic and acidic residues" evidence="9">
    <location>
        <begin position="337"/>
        <end position="348"/>
    </location>
</feature>
<dbReference type="GO" id="GO:0003677">
    <property type="term" value="F:DNA binding"/>
    <property type="evidence" value="ECO:0007669"/>
    <property type="project" value="InterPro"/>
</dbReference>
<dbReference type="InterPro" id="IPR001789">
    <property type="entry name" value="Sig_transdc_resp-reg_receiver"/>
</dbReference>
<keyword evidence="4" id="KW-0805">Transcription regulation</keyword>
<evidence type="ECO:0000256" key="7">
    <source>
        <dbReference type="ARBA" id="ARBA00023242"/>
    </source>
</evidence>
<feature type="region of interest" description="Disordered" evidence="9">
    <location>
        <begin position="289"/>
        <end position="377"/>
    </location>
</feature>
<evidence type="ECO:0000256" key="8">
    <source>
        <dbReference type="PROSITE-ProRule" id="PRU00169"/>
    </source>
</evidence>
<keyword evidence="13" id="KW-1185">Reference proteome</keyword>
<dbReference type="SUPFAM" id="SSF52172">
    <property type="entry name" value="CheY-like"/>
    <property type="match status" value="1"/>
</dbReference>
<keyword evidence="6" id="KW-0804">Transcription</keyword>
<dbReference type="AlphaFoldDB" id="A0A2Z7CBP5"/>
<dbReference type="CDD" id="cd17584">
    <property type="entry name" value="REC_typeB_ARR-like"/>
    <property type="match status" value="1"/>
</dbReference>
<dbReference type="EMBL" id="KQ999348">
    <property type="protein sequence ID" value="KZV41863.1"/>
    <property type="molecule type" value="Genomic_DNA"/>
</dbReference>
<keyword evidence="5" id="KW-0010">Activator</keyword>
<dbReference type="NCBIfam" id="TIGR01557">
    <property type="entry name" value="myb_SHAQKYF"/>
    <property type="match status" value="1"/>
</dbReference>
<proteinExistence type="predicted"/>
<dbReference type="GO" id="GO:0005634">
    <property type="term" value="C:nucleus"/>
    <property type="evidence" value="ECO:0007669"/>
    <property type="project" value="UniProtKB-SubCell"/>
</dbReference>
<dbReference type="InterPro" id="IPR006447">
    <property type="entry name" value="Myb_dom_plants"/>
</dbReference>
<dbReference type="InterPro" id="IPR009057">
    <property type="entry name" value="Homeodomain-like_sf"/>
</dbReference>
<accession>A0A2Z7CBP5</accession>
<sequence length="428" mass="48212">MTMWDFGGVWGNEGISASMASFHGVVHEIHVLVVDHDTESLMNTAKMLEMCSYRVTFVELASAAISLISSGKVKFDIVMANVNSPDLHGFKLLQLAVSMDLPVILMSADDNSFMAMRALENGAFLFIKKPATLEILRCLWQYVLKERTRIVREKERFQEMAAAANFSARGAEIYNGEDYNGHNCNYGGNNNNMMMMMNNHKGKLGKKKLMGPNGGWREDDGYGSQNHMSGNHKVRRKVCTEWTQELHAKFMNAVRQLGEGRCFPKEILDLMDTPGLTRMQVASHLQKCRNDNWRSPDERKSQQSSPQASIDINMSNYKPRRFGSMPLLVKPQPEPRSGSENEASDKTENGTMRPPPAAYEHPQQPGGGRRQPSDDFFSFPDMDCLYQNFSGMPQGSVMNPKAVVPCHMDHAYPAHQVSTKYTQKVKQQ</sequence>
<organism evidence="12 13">
    <name type="scientific">Dorcoceras hygrometricum</name>
    <dbReference type="NCBI Taxonomy" id="472368"/>
    <lineage>
        <taxon>Eukaryota</taxon>
        <taxon>Viridiplantae</taxon>
        <taxon>Streptophyta</taxon>
        <taxon>Embryophyta</taxon>
        <taxon>Tracheophyta</taxon>
        <taxon>Spermatophyta</taxon>
        <taxon>Magnoliopsida</taxon>
        <taxon>eudicotyledons</taxon>
        <taxon>Gunneridae</taxon>
        <taxon>Pentapetalae</taxon>
        <taxon>asterids</taxon>
        <taxon>lamiids</taxon>
        <taxon>Lamiales</taxon>
        <taxon>Gesneriaceae</taxon>
        <taxon>Didymocarpoideae</taxon>
        <taxon>Trichosporeae</taxon>
        <taxon>Loxocarpinae</taxon>
        <taxon>Dorcoceras</taxon>
    </lineage>
</organism>
<evidence type="ECO:0000256" key="3">
    <source>
        <dbReference type="ARBA" id="ARBA00023012"/>
    </source>
</evidence>
<keyword evidence="2" id="KW-0597">Phosphoprotein</keyword>
<dbReference type="Pfam" id="PF00249">
    <property type="entry name" value="Myb_DNA-binding"/>
    <property type="match status" value="1"/>
</dbReference>
<dbReference type="PROSITE" id="PS50110">
    <property type="entry name" value="RESPONSE_REGULATORY"/>
    <property type="match status" value="1"/>
</dbReference>
<dbReference type="OrthoDB" id="1675439at2759"/>
<feature type="domain" description="HTH myb-type" evidence="11">
    <location>
        <begin position="242"/>
        <end position="293"/>
    </location>
</feature>
<dbReference type="PANTHER" id="PTHR43874:SF7">
    <property type="entry name" value="TWO-COMPONENT RESPONSE REGULATOR ARR10"/>
    <property type="match status" value="1"/>
</dbReference>
<evidence type="ECO:0008006" key="14">
    <source>
        <dbReference type="Google" id="ProtNLM"/>
    </source>
</evidence>
<feature type="compositionally biased region" description="Basic and acidic residues" evidence="9">
    <location>
        <begin position="289"/>
        <end position="301"/>
    </location>
</feature>
<dbReference type="Pfam" id="PF00072">
    <property type="entry name" value="Response_reg"/>
    <property type="match status" value="1"/>
</dbReference>
<dbReference type="GO" id="GO:0000160">
    <property type="term" value="P:phosphorelay signal transduction system"/>
    <property type="evidence" value="ECO:0007669"/>
    <property type="project" value="UniProtKB-KW"/>
</dbReference>
<keyword evidence="7" id="KW-0539">Nucleus</keyword>
<feature type="compositionally biased region" description="Polar residues" evidence="9">
    <location>
        <begin position="302"/>
        <end position="316"/>
    </location>
</feature>
<name>A0A2Z7CBP5_9LAMI</name>
<evidence type="ECO:0000256" key="1">
    <source>
        <dbReference type="ARBA" id="ARBA00004123"/>
    </source>
</evidence>
<dbReference type="InterPro" id="IPR017930">
    <property type="entry name" value="Myb_dom"/>
</dbReference>
<dbReference type="SUPFAM" id="SSF46689">
    <property type="entry name" value="Homeodomain-like"/>
    <property type="match status" value="1"/>
</dbReference>
<keyword evidence="3" id="KW-0902">Two-component regulatory system</keyword>
<dbReference type="SMART" id="SM00448">
    <property type="entry name" value="REC"/>
    <property type="match status" value="1"/>
</dbReference>
<evidence type="ECO:0000259" key="10">
    <source>
        <dbReference type="PROSITE" id="PS50110"/>
    </source>
</evidence>
<comment type="subcellular location">
    <subcellularLocation>
        <location evidence="1">Nucleus</location>
    </subcellularLocation>
</comment>
<dbReference type="GO" id="GO:0009736">
    <property type="term" value="P:cytokinin-activated signaling pathway"/>
    <property type="evidence" value="ECO:0007669"/>
    <property type="project" value="InterPro"/>
</dbReference>
<dbReference type="InterPro" id="IPR011006">
    <property type="entry name" value="CheY-like_superfamily"/>
</dbReference>
<dbReference type="InterPro" id="IPR045279">
    <property type="entry name" value="ARR-like"/>
</dbReference>
<dbReference type="SMR" id="A0A2Z7CBP5"/>